<evidence type="ECO:0000256" key="2">
    <source>
        <dbReference type="SAM" id="Phobius"/>
    </source>
</evidence>
<dbReference type="PATRIC" id="fig|1263870.3.peg.4818"/>
<dbReference type="Proteomes" id="UP000011885">
    <property type="component" value="Unassembled WGS sequence"/>
</dbReference>
<dbReference type="EMBL" id="ANOH01000313">
    <property type="protein sequence ID" value="EMI54011.1"/>
    <property type="molecule type" value="Genomic_DNA"/>
</dbReference>
<dbReference type="AlphaFoldDB" id="M5U816"/>
<proteinExistence type="predicted"/>
<evidence type="ECO:0000313" key="3">
    <source>
        <dbReference type="EMBL" id="EMI54011.1"/>
    </source>
</evidence>
<evidence type="ECO:0000256" key="1">
    <source>
        <dbReference type="SAM" id="MobiDB-lite"/>
    </source>
</evidence>
<feature type="transmembrane region" description="Helical" evidence="2">
    <location>
        <begin position="20"/>
        <end position="37"/>
    </location>
</feature>
<protein>
    <submittedName>
        <fullName evidence="3">Membrane protein</fullName>
    </submittedName>
</protein>
<comment type="caution">
    <text evidence="3">The sequence shown here is derived from an EMBL/GenBank/DDBJ whole genome shotgun (WGS) entry which is preliminary data.</text>
</comment>
<name>M5U816_9BACT</name>
<feature type="region of interest" description="Disordered" evidence="1">
    <location>
        <begin position="109"/>
        <end position="143"/>
    </location>
</feature>
<sequence length="143" mass="16176">MLASQCELVNKEKENKMSRIIKYLSVPVLAIGLVLAGEAPKADAGGFSISFGTGGYGVPGYRYSSGYSGYGYRSYRPTYGYGYSRLGPVIYPGVGLGYHSGYRGYPYHDYRVRKPGPPRHHYDHHGHRGHDRYDRDYDRRGRR</sequence>
<feature type="compositionally biased region" description="Basic and acidic residues" evidence="1">
    <location>
        <begin position="131"/>
        <end position="143"/>
    </location>
</feature>
<organism evidence="3 4">
    <name type="scientific">Rhodopirellula sallentina SM41</name>
    <dbReference type="NCBI Taxonomy" id="1263870"/>
    <lineage>
        <taxon>Bacteria</taxon>
        <taxon>Pseudomonadati</taxon>
        <taxon>Planctomycetota</taxon>
        <taxon>Planctomycetia</taxon>
        <taxon>Pirellulales</taxon>
        <taxon>Pirellulaceae</taxon>
        <taxon>Rhodopirellula</taxon>
    </lineage>
</organism>
<keyword evidence="2" id="KW-0812">Transmembrane</keyword>
<reference evidence="3 4" key="1">
    <citation type="journal article" date="2013" name="Mar. Genomics">
        <title>Expression of sulfatases in Rhodopirellula baltica and the diversity of sulfatases in the genus Rhodopirellula.</title>
        <authorList>
            <person name="Wegner C.E."/>
            <person name="Richter-Heitmann T."/>
            <person name="Klindworth A."/>
            <person name="Klockow C."/>
            <person name="Richter M."/>
            <person name="Achstetter T."/>
            <person name="Glockner F.O."/>
            <person name="Harder J."/>
        </authorList>
    </citation>
    <scope>NUCLEOTIDE SEQUENCE [LARGE SCALE GENOMIC DNA]</scope>
    <source>
        <strain evidence="3 4">SM41</strain>
    </source>
</reference>
<keyword evidence="2" id="KW-1133">Transmembrane helix</keyword>
<keyword evidence="4" id="KW-1185">Reference proteome</keyword>
<accession>M5U816</accession>
<feature type="compositionally biased region" description="Basic residues" evidence="1">
    <location>
        <begin position="113"/>
        <end position="130"/>
    </location>
</feature>
<evidence type="ECO:0000313" key="4">
    <source>
        <dbReference type="Proteomes" id="UP000011885"/>
    </source>
</evidence>
<gene>
    <name evidence="3" type="ORF">RSSM_04554</name>
</gene>
<keyword evidence="2" id="KW-0472">Membrane</keyword>